<accession>A0AAV5AP06</accession>
<organism evidence="1 2">
    <name type="scientific">Clathrus columnatus</name>
    <dbReference type="NCBI Taxonomy" id="1419009"/>
    <lineage>
        <taxon>Eukaryota</taxon>
        <taxon>Fungi</taxon>
        <taxon>Dikarya</taxon>
        <taxon>Basidiomycota</taxon>
        <taxon>Agaricomycotina</taxon>
        <taxon>Agaricomycetes</taxon>
        <taxon>Phallomycetidae</taxon>
        <taxon>Phallales</taxon>
        <taxon>Clathraceae</taxon>
        <taxon>Clathrus</taxon>
    </lineage>
</organism>
<evidence type="ECO:0000313" key="1">
    <source>
        <dbReference type="EMBL" id="GJJ14413.1"/>
    </source>
</evidence>
<dbReference type="Proteomes" id="UP001050691">
    <property type="component" value="Unassembled WGS sequence"/>
</dbReference>
<sequence length="161" mass="18488">MTRNLRQQVRMWFKNFNQAGRNLPPLSNIEDAYPRNASQVQLFETKNITCPFTHFLDSGSLSIKGLKHIRSITDPLDTMYTQILSSLFDADDSQVMIRFRSIISEPLSLETLVALRADKIQPSKRESDIKVVIQYMGSLLSGINDPSWLSTVRILIQVKWM</sequence>
<gene>
    <name evidence="1" type="ORF">Clacol_008677</name>
</gene>
<reference evidence="1" key="1">
    <citation type="submission" date="2021-10" db="EMBL/GenBank/DDBJ databases">
        <title>De novo Genome Assembly of Clathrus columnatus (Basidiomycota, Fungi) Using Illumina and Nanopore Sequence Data.</title>
        <authorList>
            <person name="Ogiso-Tanaka E."/>
            <person name="Itagaki H."/>
            <person name="Hosoya T."/>
            <person name="Hosaka K."/>
        </authorList>
    </citation>
    <scope>NUCLEOTIDE SEQUENCE</scope>
    <source>
        <strain evidence="1">MO-923</strain>
    </source>
</reference>
<evidence type="ECO:0000313" key="2">
    <source>
        <dbReference type="Proteomes" id="UP001050691"/>
    </source>
</evidence>
<protein>
    <submittedName>
        <fullName evidence="1">Uncharacterized protein</fullName>
    </submittedName>
</protein>
<keyword evidence="2" id="KW-1185">Reference proteome</keyword>
<proteinExistence type="predicted"/>
<name>A0AAV5AP06_9AGAM</name>
<comment type="caution">
    <text evidence="1">The sequence shown here is derived from an EMBL/GenBank/DDBJ whole genome shotgun (WGS) entry which is preliminary data.</text>
</comment>
<dbReference type="EMBL" id="BPWL01000009">
    <property type="protein sequence ID" value="GJJ14413.1"/>
    <property type="molecule type" value="Genomic_DNA"/>
</dbReference>
<dbReference type="AlphaFoldDB" id="A0AAV5AP06"/>